<evidence type="ECO:0000313" key="16">
    <source>
        <dbReference type="Proteomes" id="UP000441208"/>
    </source>
</evidence>
<dbReference type="EMBL" id="QXFY01004666">
    <property type="protein sequence ID" value="KAE9276065.1"/>
    <property type="molecule type" value="Genomic_DNA"/>
</dbReference>
<dbReference type="EMBL" id="QXFW01003873">
    <property type="protein sequence ID" value="KAE8968339.1"/>
    <property type="molecule type" value="Genomic_DNA"/>
</dbReference>
<evidence type="ECO:0000313" key="19">
    <source>
        <dbReference type="Proteomes" id="UP000486351"/>
    </source>
</evidence>
<dbReference type="Proteomes" id="UP000486351">
    <property type="component" value="Unassembled WGS sequence"/>
</dbReference>
<evidence type="ECO:0000313" key="14">
    <source>
        <dbReference type="Proteomes" id="UP000440367"/>
    </source>
</evidence>
<keyword evidence="12" id="KW-1185">Reference proteome</keyword>
<dbReference type="Proteomes" id="UP000476176">
    <property type="component" value="Unassembled WGS sequence"/>
</dbReference>
<dbReference type="EMBL" id="QXGF01004451">
    <property type="protein sequence ID" value="KAE8919764.1"/>
    <property type="molecule type" value="Genomic_DNA"/>
</dbReference>
<evidence type="ECO:0000313" key="10">
    <source>
        <dbReference type="EMBL" id="KAE9282655.1"/>
    </source>
</evidence>
<accession>A0A6A3VAW9</accession>
<evidence type="ECO:0000313" key="17">
    <source>
        <dbReference type="Proteomes" id="UP000460718"/>
    </source>
</evidence>
<evidence type="ECO:0000313" key="3">
    <source>
        <dbReference type="EMBL" id="KAE9063771.1"/>
    </source>
</evidence>
<dbReference type="Proteomes" id="UP000440732">
    <property type="component" value="Unassembled WGS sequence"/>
</dbReference>
<evidence type="ECO:0000313" key="20">
    <source>
        <dbReference type="Proteomes" id="UP000488956"/>
    </source>
</evidence>
<proteinExistence type="predicted"/>
<evidence type="ECO:0000313" key="2">
    <source>
        <dbReference type="EMBL" id="KAE8968339.1"/>
    </source>
</evidence>
<evidence type="ECO:0000313" key="12">
    <source>
        <dbReference type="Proteomes" id="UP000433483"/>
    </source>
</evidence>
<organism evidence="6 12">
    <name type="scientific">Phytophthora fragariae</name>
    <dbReference type="NCBI Taxonomy" id="53985"/>
    <lineage>
        <taxon>Eukaryota</taxon>
        <taxon>Sar</taxon>
        <taxon>Stramenopiles</taxon>
        <taxon>Oomycota</taxon>
        <taxon>Peronosporomycetes</taxon>
        <taxon>Peronosporales</taxon>
        <taxon>Peronosporaceae</taxon>
        <taxon>Phytophthora</taxon>
    </lineage>
</organism>
<dbReference type="Proteomes" id="UP000440367">
    <property type="component" value="Unassembled WGS sequence"/>
</dbReference>
<evidence type="ECO:0000313" key="5">
    <source>
        <dbReference type="EMBL" id="KAE9081500.1"/>
    </source>
</evidence>
<dbReference type="EMBL" id="QXGD01004191">
    <property type="protein sequence ID" value="KAE9171953.1"/>
    <property type="molecule type" value="Genomic_DNA"/>
</dbReference>
<dbReference type="Proteomes" id="UP000429523">
    <property type="component" value="Unassembled WGS sequence"/>
</dbReference>
<dbReference type="Proteomes" id="UP000488956">
    <property type="component" value="Unassembled WGS sequence"/>
</dbReference>
<evidence type="ECO:0000313" key="6">
    <source>
        <dbReference type="EMBL" id="KAE9164196.1"/>
    </source>
</evidence>
<evidence type="ECO:0000313" key="7">
    <source>
        <dbReference type="EMBL" id="KAE9171953.1"/>
    </source>
</evidence>
<dbReference type="EMBL" id="QXGE01002349">
    <property type="protein sequence ID" value="KAE9282655.1"/>
    <property type="molecule type" value="Genomic_DNA"/>
</dbReference>
<dbReference type="EMBL" id="QXFZ01004571">
    <property type="protein sequence ID" value="KAE9063771.1"/>
    <property type="molecule type" value="Genomic_DNA"/>
</dbReference>
<dbReference type="EMBL" id="QXGC01003868">
    <property type="protein sequence ID" value="KAE9172611.1"/>
    <property type="molecule type" value="Genomic_DNA"/>
</dbReference>
<evidence type="ECO:0000313" key="13">
    <source>
        <dbReference type="Proteomes" id="UP000437068"/>
    </source>
</evidence>
<protein>
    <submittedName>
        <fullName evidence="6">Uncharacterized protein</fullName>
    </submittedName>
</protein>
<comment type="caution">
    <text evidence="6">The sequence shown here is derived from an EMBL/GenBank/DDBJ whole genome shotgun (WGS) entry which is preliminary data.</text>
</comment>
<evidence type="ECO:0000313" key="8">
    <source>
        <dbReference type="EMBL" id="KAE9172611.1"/>
    </source>
</evidence>
<dbReference type="Proteomes" id="UP000437068">
    <property type="component" value="Unassembled WGS sequence"/>
</dbReference>
<sequence>MNSSSSCALCFCGVAGSAKSLIHARSLIQLTNCDRTPTNGGGTPICRDVC</sequence>
<gene>
    <name evidence="10" type="ORF">PF001_g23203</name>
    <name evidence="7" type="ORF">PF002_g29689</name>
    <name evidence="8" type="ORF">PF004_g27218</name>
    <name evidence="6" type="ORF">PF005_g30129</name>
    <name evidence="4" type="ORF">PF006_g29866</name>
    <name evidence="3" type="ORF">PF007_g29436</name>
    <name evidence="9" type="ORF">PF008_g29184</name>
    <name evidence="1" type="ORF">PF009_g29934</name>
    <name evidence="5" type="ORF">PF010_g21970</name>
    <name evidence="2" type="ORF">PF011_g27215</name>
</gene>
<dbReference type="EMBL" id="QXGB01005043">
    <property type="protein sequence ID" value="KAE9164196.1"/>
    <property type="molecule type" value="Genomic_DNA"/>
</dbReference>
<evidence type="ECO:0000313" key="9">
    <source>
        <dbReference type="EMBL" id="KAE9276065.1"/>
    </source>
</evidence>
<dbReference type="EMBL" id="QXGA01005265">
    <property type="protein sequence ID" value="KAE9068058.1"/>
    <property type="molecule type" value="Genomic_DNA"/>
</dbReference>
<evidence type="ECO:0000313" key="1">
    <source>
        <dbReference type="EMBL" id="KAE8919764.1"/>
    </source>
</evidence>
<name>A0A6A3VAW9_9STRA</name>
<dbReference type="OrthoDB" id="135381at2759"/>
<dbReference type="EMBL" id="QXFX01002039">
    <property type="protein sequence ID" value="KAE9081500.1"/>
    <property type="molecule type" value="Genomic_DNA"/>
</dbReference>
<dbReference type="Proteomes" id="UP000460718">
    <property type="component" value="Unassembled WGS sequence"/>
</dbReference>
<dbReference type="Proteomes" id="UP000441208">
    <property type="component" value="Unassembled WGS sequence"/>
</dbReference>
<evidence type="ECO:0000313" key="4">
    <source>
        <dbReference type="EMBL" id="KAE9068058.1"/>
    </source>
</evidence>
<dbReference type="AlphaFoldDB" id="A0A6A3VAW9"/>
<evidence type="ECO:0000313" key="18">
    <source>
        <dbReference type="Proteomes" id="UP000476176"/>
    </source>
</evidence>
<dbReference type="Proteomes" id="UP000433483">
    <property type="component" value="Unassembled WGS sequence"/>
</dbReference>
<reference evidence="11 12" key="1">
    <citation type="submission" date="2018-08" db="EMBL/GenBank/DDBJ databases">
        <title>Genomic investigation of the strawberry pathogen Phytophthora fragariae indicates pathogenicity is determined by transcriptional variation in three key races.</title>
        <authorList>
            <person name="Adams T.M."/>
            <person name="Armitage A.D."/>
            <person name="Sobczyk M.K."/>
            <person name="Bates H.J."/>
            <person name="Dunwell J.M."/>
            <person name="Nellist C.F."/>
            <person name="Harrison R.J."/>
        </authorList>
    </citation>
    <scope>NUCLEOTIDE SEQUENCE [LARGE SCALE GENOMIC DNA]</scope>
    <source>
        <strain evidence="10 13">A4</strain>
        <strain evidence="7 14">BC-1</strain>
        <strain evidence="8 18">BC-23</strain>
        <strain evidence="6 12">NOV-27</strain>
        <strain evidence="4 15">NOV-5</strain>
        <strain evidence="3 16">NOV-71</strain>
        <strain evidence="9 19">NOV-77</strain>
        <strain evidence="1 11">NOV-9</strain>
        <strain evidence="5 20">ONT-3</strain>
        <strain evidence="2 17">SCRP245</strain>
    </source>
</reference>
<evidence type="ECO:0000313" key="11">
    <source>
        <dbReference type="Proteomes" id="UP000429523"/>
    </source>
</evidence>
<evidence type="ECO:0000313" key="15">
    <source>
        <dbReference type="Proteomes" id="UP000440732"/>
    </source>
</evidence>